<sequence length="256" mass="28711">MSTKNLDSSGLNAPIGRKTLSQGFEEARGKFVGKYAATCQNVPTKKAEFQRFLQGTNVNNLEQICKEIGDKADTKVNNASRLWDTLGMLKTAGDAFINCAPESVSMVWFGVSSLVQIGNAKLQTQLLICGTCDSIANIIIDCIRWEARMGPPRPDDLENASKFKMWDSDIPELVFNVLDFLWAAKPYFDQNRMKSWLGSTLKDLFTKELQQKVDTLLEKYQDVVKLVQIHFEDSLLNESLSQNWNQTGANIRGSSK</sequence>
<dbReference type="Proteomes" id="UP001373714">
    <property type="component" value="Unassembled WGS sequence"/>
</dbReference>
<dbReference type="AlphaFoldDB" id="A0AAV9VDR5"/>
<organism evidence="1 2">
    <name type="scientific">Orbilia blumenaviensis</name>
    <dbReference type="NCBI Taxonomy" id="1796055"/>
    <lineage>
        <taxon>Eukaryota</taxon>
        <taxon>Fungi</taxon>
        <taxon>Dikarya</taxon>
        <taxon>Ascomycota</taxon>
        <taxon>Pezizomycotina</taxon>
        <taxon>Orbiliomycetes</taxon>
        <taxon>Orbiliales</taxon>
        <taxon>Orbiliaceae</taxon>
        <taxon>Orbilia</taxon>
    </lineage>
</organism>
<keyword evidence="2" id="KW-1185">Reference proteome</keyword>
<accession>A0AAV9VDR5</accession>
<evidence type="ECO:0000313" key="2">
    <source>
        <dbReference type="Proteomes" id="UP001373714"/>
    </source>
</evidence>
<reference evidence="1 2" key="1">
    <citation type="submission" date="2019-10" db="EMBL/GenBank/DDBJ databases">
        <authorList>
            <person name="Palmer J.M."/>
        </authorList>
    </citation>
    <scope>NUCLEOTIDE SEQUENCE [LARGE SCALE GENOMIC DNA]</scope>
    <source>
        <strain evidence="1 2">TWF730</strain>
    </source>
</reference>
<protein>
    <submittedName>
        <fullName evidence="1">Uncharacterized protein</fullName>
    </submittedName>
</protein>
<comment type="caution">
    <text evidence="1">The sequence shown here is derived from an EMBL/GenBank/DDBJ whole genome shotgun (WGS) entry which is preliminary data.</text>
</comment>
<gene>
    <name evidence="1" type="ORF">TWF730_006256</name>
</gene>
<name>A0AAV9VDR5_9PEZI</name>
<evidence type="ECO:0000313" key="1">
    <source>
        <dbReference type="EMBL" id="KAK6360102.1"/>
    </source>
</evidence>
<dbReference type="EMBL" id="JAVHNS010000003">
    <property type="protein sequence ID" value="KAK6360102.1"/>
    <property type="molecule type" value="Genomic_DNA"/>
</dbReference>
<proteinExistence type="predicted"/>